<accession>A0A1G2HSM4</accession>
<dbReference type="InterPro" id="IPR055259">
    <property type="entry name" value="YkvP/CgeB_Glyco_trans-like"/>
</dbReference>
<proteinExistence type="predicted"/>
<name>A0A1G2HSM4_9BACT</name>
<evidence type="ECO:0000313" key="3">
    <source>
        <dbReference type="Proteomes" id="UP000178774"/>
    </source>
</evidence>
<feature type="domain" description="Spore protein YkvP/CgeB glycosyl transferase-like" evidence="1">
    <location>
        <begin position="174"/>
        <end position="224"/>
    </location>
</feature>
<reference evidence="2 3" key="1">
    <citation type="journal article" date="2016" name="Nat. Commun.">
        <title>Thousands of microbial genomes shed light on interconnected biogeochemical processes in an aquifer system.</title>
        <authorList>
            <person name="Anantharaman K."/>
            <person name="Brown C.T."/>
            <person name="Hug L.A."/>
            <person name="Sharon I."/>
            <person name="Castelle C.J."/>
            <person name="Probst A.J."/>
            <person name="Thomas B.C."/>
            <person name="Singh A."/>
            <person name="Wilkins M.J."/>
            <person name="Karaoz U."/>
            <person name="Brodie E.L."/>
            <person name="Williams K.H."/>
            <person name="Hubbard S.S."/>
            <person name="Banfield J.F."/>
        </authorList>
    </citation>
    <scope>NUCLEOTIDE SEQUENCE [LARGE SCALE GENOMIC DNA]</scope>
</reference>
<organism evidence="2 3">
    <name type="scientific">Candidatus Staskawiczbacteria bacterium RIFCSPHIGHO2_01_FULL_41_41</name>
    <dbReference type="NCBI Taxonomy" id="1802203"/>
    <lineage>
        <taxon>Bacteria</taxon>
        <taxon>Candidatus Staskawicziibacteriota</taxon>
    </lineage>
</organism>
<dbReference type="Pfam" id="PF13524">
    <property type="entry name" value="Glyco_trans_1_2"/>
    <property type="match status" value="2"/>
</dbReference>
<dbReference type="AlphaFoldDB" id="A0A1G2HSM4"/>
<dbReference type="Proteomes" id="UP000178774">
    <property type="component" value="Unassembled WGS sequence"/>
</dbReference>
<evidence type="ECO:0000259" key="1">
    <source>
        <dbReference type="Pfam" id="PF13524"/>
    </source>
</evidence>
<sequence length="354" mass="40627">MKILYVAQQYDYGDPARGLSFEHCNFYDSLKNMDHGTHEIVYFPFDQVAGRLGVAQMNERLLETAFREKPNLCFFFLVSDVVSKETVQNITASGLVTCNWFADDHWRFDNFSKYWAPVFTFAITTDADAFLKYQKNSQKNIIKSQWGVNHFFYKKSDLSKKYDVTFVGQPHSGRKRLVGQLKKAGIAVECFGRGWPNGRVSQQEMINIFNQSKINLNFSNASGQINATSVAKVFFKKDARGRVLLESPARWLKNAKSVVSAITKHQIKARNFEITGCGGFLLTGYASHLEDYYVIGKEIVCFTDTDSLVKKIRHYLSNDSERQSIAMAGYERTIRTHTYQQRFKEIFKTMGLLT</sequence>
<comment type="caution">
    <text evidence="2">The sequence shown here is derived from an EMBL/GenBank/DDBJ whole genome shotgun (WGS) entry which is preliminary data.</text>
</comment>
<protein>
    <recommendedName>
        <fullName evidence="1">Spore protein YkvP/CgeB glycosyl transferase-like domain-containing protein</fullName>
    </recommendedName>
</protein>
<dbReference type="EMBL" id="MHOP01000023">
    <property type="protein sequence ID" value="OGZ65399.1"/>
    <property type="molecule type" value="Genomic_DNA"/>
</dbReference>
<gene>
    <name evidence="2" type="ORF">A2822_02710</name>
</gene>
<feature type="domain" description="Spore protein YkvP/CgeB glycosyl transferase-like" evidence="1">
    <location>
        <begin position="249"/>
        <end position="347"/>
    </location>
</feature>
<evidence type="ECO:0000313" key="2">
    <source>
        <dbReference type="EMBL" id="OGZ65399.1"/>
    </source>
</evidence>